<dbReference type="Gene3D" id="1.10.1040.10">
    <property type="entry name" value="N-(1-d-carboxylethyl)-l-norvaline Dehydrogenase, domain 2"/>
    <property type="match status" value="1"/>
</dbReference>
<comment type="similarity">
    <text evidence="1 4">Belongs to the ketopantoate reductase family.</text>
</comment>
<evidence type="ECO:0000259" key="5">
    <source>
        <dbReference type="Pfam" id="PF02558"/>
    </source>
</evidence>
<gene>
    <name evidence="7" type="ORF">MMF94_42040</name>
</gene>
<evidence type="ECO:0000313" key="8">
    <source>
        <dbReference type="Proteomes" id="UP001299970"/>
    </source>
</evidence>
<dbReference type="InterPro" id="IPR013752">
    <property type="entry name" value="KPA_reductase"/>
</dbReference>
<dbReference type="InterPro" id="IPR051402">
    <property type="entry name" value="KPR-Related"/>
</dbReference>
<evidence type="ECO:0000256" key="2">
    <source>
        <dbReference type="ARBA" id="ARBA00022857"/>
    </source>
</evidence>
<keyword evidence="4" id="KW-0566">Pantothenate biosynthesis</keyword>
<accession>A0ABS9TUX3</accession>
<reference evidence="7 8" key="1">
    <citation type="submission" date="2022-03" db="EMBL/GenBank/DDBJ databases">
        <title>Pseudonocardia alaer sp. nov., a novel actinomycete isolated from reed forest soil.</title>
        <authorList>
            <person name="Wang L."/>
        </authorList>
    </citation>
    <scope>NUCLEOTIDE SEQUENCE [LARGE SCALE GENOMIC DNA]</scope>
    <source>
        <strain evidence="7 8">Y-16303</strain>
    </source>
</reference>
<comment type="pathway">
    <text evidence="4">Cofactor biosynthesis; (R)-pantothenate biosynthesis; (R)-pantoate from 3-methyl-2-oxobutanoate: step 2/2.</text>
</comment>
<dbReference type="InterPro" id="IPR036291">
    <property type="entry name" value="NAD(P)-bd_dom_sf"/>
</dbReference>
<dbReference type="PANTHER" id="PTHR21708:SF26">
    <property type="entry name" value="2-DEHYDROPANTOATE 2-REDUCTASE"/>
    <property type="match status" value="1"/>
</dbReference>
<dbReference type="InterPro" id="IPR008927">
    <property type="entry name" value="6-PGluconate_DH-like_C_sf"/>
</dbReference>
<dbReference type="SUPFAM" id="SSF51735">
    <property type="entry name" value="NAD(P)-binding Rossmann-fold domains"/>
    <property type="match status" value="1"/>
</dbReference>
<dbReference type="InterPro" id="IPR003710">
    <property type="entry name" value="ApbA"/>
</dbReference>
<comment type="function">
    <text evidence="4">Catalyzes the NADPH-dependent reduction of ketopantoate into pantoic acid.</text>
</comment>
<evidence type="ECO:0000313" key="7">
    <source>
        <dbReference type="EMBL" id="MCH6172297.1"/>
    </source>
</evidence>
<dbReference type="Proteomes" id="UP001299970">
    <property type="component" value="Unassembled WGS sequence"/>
</dbReference>
<dbReference type="PANTHER" id="PTHR21708">
    <property type="entry name" value="PROBABLE 2-DEHYDROPANTOATE 2-REDUCTASE"/>
    <property type="match status" value="1"/>
</dbReference>
<organism evidence="7 8">
    <name type="scientific">Pseudonocardia alaniniphila</name>
    <dbReference type="NCBI Taxonomy" id="75291"/>
    <lineage>
        <taxon>Bacteria</taxon>
        <taxon>Bacillati</taxon>
        <taxon>Actinomycetota</taxon>
        <taxon>Actinomycetes</taxon>
        <taxon>Pseudonocardiales</taxon>
        <taxon>Pseudonocardiaceae</taxon>
        <taxon>Pseudonocardia</taxon>
    </lineage>
</organism>
<evidence type="ECO:0000256" key="1">
    <source>
        <dbReference type="ARBA" id="ARBA00007870"/>
    </source>
</evidence>
<protein>
    <recommendedName>
        <fullName evidence="4">2-dehydropantoate 2-reductase</fullName>
        <ecNumber evidence="4">1.1.1.169</ecNumber>
    </recommendedName>
    <alternativeName>
        <fullName evidence="4">Ketopantoate reductase</fullName>
    </alternativeName>
</protein>
<evidence type="ECO:0000259" key="6">
    <source>
        <dbReference type="Pfam" id="PF08546"/>
    </source>
</evidence>
<comment type="caution">
    <text evidence="7">The sequence shown here is derived from an EMBL/GenBank/DDBJ whole genome shotgun (WGS) entry which is preliminary data.</text>
</comment>
<keyword evidence="8" id="KW-1185">Reference proteome</keyword>
<dbReference type="InterPro" id="IPR013328">
    <property type="entry name" value="6PGD_dom2"/>
</dbReference>
<dbReference type="Gene3D" id="3.40.50.720">
    <property type="entry name" value="NAD(P)-binding Rossmann-like Domain"/>
    <property type="match status" value="1"/>
</dbReference>
<dbReference type="EC" id="1.1.1.169" evidence="4"/>
<dbReference type="NCBIfam" id="NF005091">
    <property type="entry name" value="PRK06522.2-2"/>
    <property type="match status" value="1"/>
</dbReference>
<dbReference type="GO" id="GO:0008677">
    <property type="term" value="F:2-dehydropantoate 2-reductase activity"/>
    <property type="evidence" value="ECO:0007669"/>
    <property type="project" value="UniProtKB-EC"/>
</dbReference>
<evidence type="ECO:0000256" key="3">
    <source>
        <dbReference type="ARBA" id="ARBA00023002"/>
    </source>
</evidence>
<dbReference type="SUPFAM" id="SSF48179">
    <property type="entry name" value="6-phosphogluconate dehydrogenase C-terminal domain-like"/>
    <property type="match status" value="1"/>
</dbReference>
<feature type="domain" description="Ketopantoate reductase N-terminal" evidence="5">
    <location>
        <begin position="17"/>
        <end position="149"/>
    </location>
</feature>
<dbReference type="InterPro" id="IPR013332">
    <property type="entry name" value="KPR_N"/>
</dbReference>
<evidence type="ECO:0000256" key="4">
    <source>
        <dbReference type="RuleBase" id="RU362068"/>
    </source>
</evidence>
<proteinExistence type="inferred from homology"/>
<keyword evidence="3 4" id="KW-0560">Oxidoreductase</keyword>
<name>A0ABS9TUX3_9PSEU</name>
<keyword evidence="2 4" id="KW-0521">NADP</keyword>
<comment type="catalytic activity">
    <reaction evidence="4">
        <text>(R)-pantoate + NADP(+) = 2-dehydropantoate + NADPH + H(+)</text>
        <dbReference type="Rhea" id="RHEA:16233"/>
        <dbReference type="ChEBI" id="CHEBI:11561"/>
        <dbReference type="ChEBI" id="CHEBI:15378"/>
        <dbReference type="ChEBI" id="CHEBI:15980"/>
        <dbReference type="ChEBI" id="CHEBI:57783"/>
        <dbReference type="ChEBI" id="CHEBI:58349"/>
        <dbReference type="EC" id="1.1.1.169"/>
    </reaction>
</comment>
<feature type="domain" description="Ketopantoate reductase C-terminal" evidence="6">
    <location>
        <begin position="182"/>
        <end position="304"/>
    </location>
</feature>
<sequence>MSSPPTSAEAAATTETIAVVGTGAVGTALAAWFARAGHRVVAGSRTAPERPVVVIDEGDGPRAYPVRWHTDPAQADTTADWVFVATKLPHTPAAAKWLPALVGPTTRIVAAQNGVDHRERFAELTTVPVVPALIYFIAERLAVGSVQIRHADPELVLPDDEIGRQAARLCNDSGIVAETEPDFTTQAWRKLLINATANPLTVLTCRRLEVLGEPPVAELALALLEETVQVGRAVGARFDESSPSEALARLQAFDPHGTTSMLQDLENNRGLEHEGLTGTVVRLARRHGIPTPVSGTILALLRGLSVNDRARDTI</sequence>
<dbReference type="EMBL" id="JAKXMK010000064">
    <property type="protein sequence ID" value="MCH6172297.1"/>
    <property type="molecule type" value="Genomic_DNA"/>
</dbReference>
<dbReference type="Pfam" id="PF02558">
    <property type="entry name" value="ApbA"/>
    <property type="match status" value="1"/>
</dbReference>
<dbReference type="NCBIfam" id="TIGR00745">
    <property type="entry name" value="apbA_panE"/>
    <property type="match status" value="1"/>
</dbReference>
<dbReference type="RefSeq" id="WP_241043102.1">
    <property type="nucleotide sequence ID" value="NZ_BAAAJF010000058.1"/>
</dbReference>
<dbReference type="Pfam" id="PF08546">
    <property type="entry name" value="ApbA_C"/>
    <property type="match status" value="1"/>
</dbReference>